<organism evidence="8 9">
    <name type="scientific">Sessilibacter corallicola</name>
    <dbReference type="NCBI Taxonomy" id="2904075"/>
    <lineage>
        <taxon>Bacteria</taxon>
        <taxon>Pseudomonadati</taxon>
        <taxon>Pseudomonadota</taxon>
        <taxon>Gammaproteobacteria</taxon>
        <taxon>Cellvibrionales</taxon>
        <taxon>Cellvibrionaceae</taxon>
        <taxon>Sessilibacter</taxon>
    </lineage>
</organism>
<dbReference type="InterPro" id="IPR029903">
    <property type="entry name" value="RmlD-like-bd"/>
</dbReference>
<keyword evidence="6" id="KW-0560">Oxidoreductase</keyword>
<dbReference type="Gene3D" id="3.40.50.720">
    <property type="entry name" value="NAD(P)-binding Rossmann-like Domain"/>
    <property type="match status" value="1"/>
</dbReference>
<evidence type="ECO:0000256" key="5">
    <source>
        <dbReference type="ARBA" id="ARBA00048200"/>
    </source>
</evidence>
<dbReference type="EMBL" id="BAABWN010000015">
    <property type="protein sequence ID" value="GAA6169782.1"/>
    <property type="molecule type" value="Genomic_DNA"/>
</dbReference>
<keyword evidence="9" id="KW-1185">Reference proteome</keyword>
<sequence length="289" mass="32143">MAYSVLVTDTSTAVGKVLEEELTSSDIQVLSLNLSDSTAENVCDIQAKLTQCNPDMVINTYGWSDKGERLLDLPVVPVAQTISQYCSDNNKVLMQLSNYRVFSGTKSGFLESDEIEPRDSCGTVFAELEKIVAEVERHILLRLSWVIGATGENLMTTISESLWRGNQADIHAERRGAPVGHCDIARIVTAVVKQVSCGSQNWGIFHYSSADVCTEEELAEEISERLKSECDTQGMINDISDAEAKPYSAALGYRRLMDNFGIQPRTWRQGLNLELTTWLAQRSEHKIKE</sequence>
<feature type="domain" description="RmlD-like substrate binding" evidence="7">
    <location>
        <begin position="5"/>
        <end position="273"/>
    </location>
</feature>
<name>A0ABQ0ADU4_9GAMM</name>
<dbReference type="Pfam" id="PF04321">
    <property type="entry name" value="RmlD_sub_bind"/>
    <property type="match status" value="1"/>
</dbReference>
<dbReference type="Gene3D" id="3.90.25.10">
    <property type="entry name" value="UDP-galactose 4-epimerase, domain 1"/>
    <property type="match status" value="1"/>
</dbReference>
<dbReference type="Proteomes" id="UP001465153">
    <property type="component" value="Unassembled WGS sequence"/>
</dbReference>
<evidence type="ECO:0000313" key="9">
    <source>
        <dbReference type="Proteomes" id="UP001465153"/>
    </source>
</evidence>
<comment type="similarity">
    <text evidence="2 6">Belongs to the dTDP-4-dehydrorhamnose reductase family.</text>
</comment>
<comment type="function">
    <text evidence="6">Catalyzes the reduction of dTDP-6-deoxy-L-lyxo-4-hexulose to yield dTDP-L-rhamnose.</text>
</comment>
<evidence type="ECO:0000313" key="8">
    <source>
        <dbReference type="EMBL" id="GAA6169782.1"/>
    </source>
</evidence>
<protein>
    <recommendedName>
        <fullName evidence="4 6">dTDP-4-dehydrorhamnose reductase</fullName>
        <ecNumber evidence="3 6">1.1.1.133</ecNumber>
    </recommendedName>
</protein>
<comment type="cofactor">
    <cofactor evidence="6">
        <name>Mg(2+)</name>
        <dbReference type="ChEBI" id="CHEBI:18420"/>
    </cofactor>
    <text evidence="6">Binds 1 Mg(2+) ion per monomer.</text>
</comment>
<evidence type="ECO:0000259" key="7">
    <source>
        <dbReference type="Pfam" id="PF04321"/>
    </source>
</evidence>
<reference evidence="8 9" key="1">
    <citation type="submission" date="2024-04" db="EMBL/GenBank/DDBJ databases">
        <title>Draft genome sequence of Sessilibacter corallicola NBRC 116591.</title>
        <authorList>
            <person name="Miyakawa T."/>
            <person name="Kusuya Y."/>
            <person name="Miura T."/>
        </authorList>
    </citation>
    <scope>NUCLEOTIDE SEQUENCE [LARGE SCALE GENOMIC DNA]</scope>
    <source>
        <strain evidence="8 9">KU-00831-HH</strain>
    </source>
</reference>
<comment type="catalytic activity">
    <reaction evidence="5 6">
        <text>dTDP-beta-L-rhamnose + NADP(+) = dTDP-4-dehydro-beta-L-rhamnose + NADPH + H(+)</text>
        <dbReference type="Rhea" id="RHEA:21796"/>
        <dbReference type="ChEBI" id="CHEBI:15378"/>
        <dbReference type="ChEBI" id="CHEBI:57510"/>
        <dbReference type="ChEBI" id="CHEBI:57783"/>
        <dbReference type="ChEBI" id="CHEBI:58349"/>
        <dbReference type="ChEBI" id="CHEBI:62830"/>
        <dbReference type="EC" id="1.1.1.133"/>
    </reaction>
</comment>
<evidence type="ECO:0000256" key="4">
    <source>
        <dbReference type="ARBA" id="ARBA00017099"/>
    </source>
</evidence>
<dbReference type="RefSeq" id="WP_353304231.1">
    <property type="nucleotide sequence ID" value="NZ_BAABWN010000015.1"/>
</dbReference>
<comment type="pathway">
    <text evidence="1 6">Carbohydrate biosynthesis; dTDP-L-rhamnose biosynthesis.</text>
</comment>
<evidence type="ECO:0000256" key="6">
    <source>
        <dbReference type="RuleBase" id="RU364082"/>
    </source>
</evidence>
<dbReference type="PANTHER" id="PTHR10491:SF4">
    <property type="entry name" value="METHIONINE ADENOSYLTRANSFERASE 2 SUBUNIT BETA"/>
    <property type="match status" value="1"/>
</dbReference>
<dbReference type="SUPFAM" id="SSF51735">
    <property type="entry name" value="NAD(P)-binding Rossmann-fold domains"/>
    <property type="match status" value="1"/>
</dbReference>
<evidence type="ECO:0000256" key="3">
    <source>
        <dbReference type="ARBA" id="ARBA00012929"/>
    </source>
</evidence>
<accession>A0ABQ0ADU4</accession>
<dbReference type="PANTHER" id="PTHR10491">
    <property type="entry name" value="DTDP-4-DEHYDRORHAMNOSE REDUCTASE"/>
    <property type="match status" value="1"/>
</dbReference>
<keyword evidence="6" id="KW-0521">NADP</keyword>
<evidence type="ECO:0000256" key="1">
    <source>
        <dbReference type="ARBA" id="ARBA00004781"/>
    </source>
</evidence>
<dbReference type="InterPro" id="IPR005913">
    <property type="entry name" value="dTDP_dehydrorham_reduct"/>
</dbReference>
<proteinExistence type="inferred from homology"/>
<dbReference type="EC" id="1.1.1.133" evidence="3 6"/>
<evidence type="ECO:0000256" key="2">
    <source>
        <dbReference type="ARBA" id="ARBA00010944"/>
    </source>
</evidence>
<dbReference type="InterPro" id="IPR036291">
    <property type="entry name" value="NAD(P)-bd_dom_sf"/>
</dbReference>
<gene>
    <name evidence="8" type="ORF">NBRC116591_35930</name>
</gene>
<comment type="caution">
    <text evidence="8">The sequence shown here is derived from an EMBL/GenBank/DDBJ whole genome shotgun (WGS) entry which is preliminary data.</text>
</comment>